<dbReference type="KEGG" id="bko:CKF48_23345"/>
<keyword evidence="2" id="KW-1185">Reference proteome</keyword>
<keyword evidence="1" id="KW-0614">Plasmid</keyword>
<dbReference type="Gene3D" id="3.80.10.10">
    <property type="entry name" value="Ribonuclease Inhibitor"/>
    <property type="match status" value="1"/>
</dbReference>
<dbReference type="InterPro" id="IPR026906">
    <property type="entry name" value="LRR_5"/>
</dbReference>
<evidence type="ECO:0000313" key="1">
    <source>
        <dbReference type="EMBL" id="ASV70219.1"/>
    </source>
</evidence>
<dbReference type="Proteomes" id="UP000215137">
    <property type="component" value="Plasmid pBkBDGP4A"/>
</dbReference>
<organism evidence="1 2">
    <name type="scientific">Cytobacillus kochii</name>
    <dbReference type="NCBI Taxonomy" id="859143"/>
    <lineage>
        <taxon>Bacteria</taxon>
        <taxon>Bacillati</taxon>
        <taxon>Bacillota</taxon>
        <taxon>Bacilli</taxon>
        <taxon>Bacillales</taxon>
        <taxon>Bacillaceae</taxon>
        <taxon>Cytobacillus</taxon>
    </lineage>
</organism>
<dbReference type="InterPro" id="IPR032675">
    <property type="entry name" value="LRR_dom_sf"/>
</dbReference>
<sequence length="112" mass="12748">MFAFNRLEKVGFGENLFSIPHAAFHHNTLSEVVLPENTQEILAEAFSENPLTDIRFEGAPTFIHRYAFRLGTEEMANLNVTGMVAKNLRALLDYHAKSVDDYKKLSALYRSE</sequence>
<geneLocation type="plasmid" evidence="2">
    <name>pbkbdgp4a</name>
</geneLocation>
<dbReference type="OrthoDB" id="2938694at2"/>
<dbReference type="AlphaFoldDB" id="A0A248TQ06"/>
<name>A0A248TQ06_9BACI</name>
<accession>A0A248TQ06</accession>
<dbReference type="Pfam" id="PF13306">
    <property type="entry name" value="LRR_5"/>
    <property type="match status" value="1"/>
</dbReference>
<reference evidence="1 2" key="1">
    <citation type="submission" date="2017-08" db="EMBL/GenBank/DDBJ databases">
        <title>Complete Genome Sequence of Bacillus kochii Oregon-R-modENCODE STRAIN BDGP4, isolated from Drosophila melanogaster gut.</title>
        <authorList>
            <person name="Wan K.H."/>
            <person name="Yu C."/>
            <person name="Park S."/>
            <person name="Hammonds A.S."/>
            <person name="Booth B.W."/>
            <person name="Celniker S.E."/>
        </authorList>
    </citation>
    <scope>NUCLEOTIDE SEQUENCE [LARGE SCALE GENOMIC DNA]</scope>
    <source>
        <strain evidence="1 2">BDGP4</strain>
        <plasmid evidence="2">pbkbdgp4a</plasmid>
    </source>
</reference>
<dbReference type="RefSeq" id="WP_095373777.1">
    <property type="nucleotide sequence ID" value="NZ_CP022984.1"/>
</dbReference>
<evidence type="ECO:0000313" key="2">
    <source>
        <dbReference type="Proteomes" id="UP000215137"/>
    </source>
</evidence>
<proteinExistence type="predicted"/>
<gene>
    <name evidence="1" type="ORF">CKF48_23345</name>
</gene>
<dbReference type="EMBL" id="CP022984">
    <property type="protein sequence ID" value="ASV70219.1"/>
    <property type="molecule type" value="Genomic_DNA"/>
</dbReference>
<protein>
    <submittedName>
        <fullName evidence="1">Uncharacterized protein</fullName>
    </submittedName>
</protein>